<accession>A0ABX2AVQ7</accession>
<dbReference type="RefSeq" id="WP_172178168.1">
    <property type="nucleotide sequence ID" value="NZ_CASGIA010000014.1"/>
</dbReference>
<sequence length="146" mass="16921">MKSFKYILTAAIFLSAVAATTGVSAKSKMVPRIYMFGFSASFTDSIVYFTNVQAVDSAWVESKGNYLLGRDNYSYQLKNYFTDMQNMPNRTCVVVFSEKKKEVEEKLMKMKRKYTVKAKTPFEVRYITDSDFKFKAVDMTPYKEEE</sequence>
<feature type="chain" id="PRO_5046561375" evidence="1">
    <location>
        <begin position="19"/>
        <end position="146"/>
    </location>
</feature>
<organism evidence="2 3">
    <name type="scientific">Xylanibacter rodentium</name>
    <dbReference type="NCBI Taxonomy" id="2736289"/>
    <lineage>
        <taxon>Bacteria</taxon>
        <taxon>Pseudomonadati</taxon>
        <taxon>Bacteroidota</taxon>
        <taxon>Bacteroidia</taxon>
        <taxon>Bacteroidales</taxon>
        <taxon>Prevotellaceae</taxon>
        <taxon>Xylanibacter</taxon>
    </lineage>
</organism>
<reference evidence="2 3" key="1">
    <citation type="submission" date="2020-05" db="EMBL/GenBank/DDBJ databases">
        <title>Distinct polysaccharide utilization as determinants for interspecies competition between intestinal Prevotella spp.</title>
        <authorList>
            <person name="Galvez E.J.C."/>
            <person name="Iljazovic A."/>
            <person name="Strowig T."/>
        </authorList>
    </citation>
    <scope>NUCLEOTIDE SEQUENCE [LARGE SCALE GENOMIC DNA]</scope>
    <source>
        <strain evidence="2 3">PROD</strain>
    </source>
</reference>
<evidence type="ECO:0000313" key="3">
    <source>
        <dbReference type="Proteomes" id="UP001193734"/>
    </source>
</evidence>
<keyword evidence="3" id="KW-1185">Reference proteome</keyword>
<protein>
    <submittedName>
        <fullName evidence="2">Uncharacterized protein</fullName>
    </submittedName>
</protein>
<evidence type="ECO:0000313" key="2">
    <source>
        <dbReference type="EMBL" id="NPE14862.1"/>
    </source>
</evidence>
<evidence type="ECO:0000256" key="1">
    <source>
        <dbReference type="SAM" id="SignalP"/>
    </source>
</evidence>
<dbReference type="GeneID" id="82158311"/>
<comment type="caution">
    <text evidence="2">The sequence shown here is derived from an EMBL/GenBank/DDBJ whole genome shotgun (WGS) entry which is preliminary data.</text>
</comment>
<feature type="signal peptide" evidence="1">
    <location>
        <begin position="1"/>
        <end position="18"/>
    </location>
</feature>
<name>A0ABX2AVQ7_9BACT</name>
<keyword evidence="1" id="KW-0732">Signal</keyword>
<dbReference type="EMBL" id="JABKKE010000019">
    <property type="protein sequence ID" value="NPE14862.1"/>
    <property type="molecule type" value="Genomic_DNA"/>
</dbReference>
<gene>
    <name evidence="2" type="ORF">HPS55_11100</name>
</gene>
<dbReference type="Proteomes" id="UP001193734">
    <property type="component" value="Unassembled WGS sequence"/>
</dbReference>
<proteinExistence type="predicted"/>